<comment type="caution">
    <text evidence="2">The sequence shown here is derived from an EMBL/GenBank/DDBJ whole genome shotgun (WGS) entry which is preliminary data.</text>
</comment>
<dbReference type="InterPro" id="IPR009832">
    <property type="entry name" value="DUF1397"/>
</dbReference>
<evidence type="ECO:0008006" key="4">
    <source>
        <dbReference type="Google" id="ProtNLM"/>
    </source>
</evidence>
<evidence type="ECO:0000313" key="2">
    <source>
        <dbReference type="EMBL" id="KAJ3643494.1"/>
    </source>
</evidence>
<feature type="chain" id="PRO_5041369899" description="27 kDa hemolymph protein" evidence="1">
    <location>
        <begin position="19"/>
        <end position="580"/>
    </location>
</feature>
<dbReference type="PANTHER" id="PTHR20997">
    <property type="entry name" value="EG:BACR42I17.2 PROTEIN-RELATED"/>
    <property type="match status" value="1"/>
</dbReference>
<dbReference type="PANTHER" id="PTHR20997:SF2">
    <property type="entry name" value="EG:BACR42I17.2 PROTEIN-RELATED"/>
    <property type="match status" value="1"/>
</dbReference>
<dbReference type="Proteomes" id="UP001168821">
    <property type="component" value="Unassembled WGS sequence"/>
</dbReference>
<keyword evidence="3" id="KW-1185">Reference proteome</keyword>
<accession>A0AA38M566</accession>
<dbReference type="AlphaFoldDB" id="A0AA38M566"/>
<organism evidence="2 3">
    <name type="scientific">Zophobas morio</name>
    <dbReference type="NCBI Taxonomy" id="2755281"/>
    <lineage>
        <taxon>Eukaryota</taxon>
        <taxon>Metazoa</taxon>
        <taxon>Ecdysozoa</taxon>
        <taxon>Arthropoda</taxon>
        <taxon>Hexapoda</taxon>
        <taxon>Insecta</taxon>
        <taxon>Pterygota</taxon>
        <taxon>Neoptera</taxon>
        <taxon>Endopterygota</taxon>
        <taxon>Coleoptera</taxon>
        <taxon>Polyphaga</taxon>
        <taxon>Cucujiformia</taxon>
        <taxon>Tenebrionidae</taxon>
        <taxon>Zophobas</taxon>
    </lineage>
</organism>
<reference evidence="2" key="1">
    <citation type="journal article" date="2023" name="G3 (Bethesda)">
        <title>Whole genome assemblies of Zophobas morio and Tenebrio molitor.</title>
        <authorList>
            <person name="Kaur S."/>
            <person name="Stinson S.A."/>
            <person name="diCenzo G.C."/>
        </authorList>
    </citation>
    <scope>NUCLEOTIDE SEQUENCE</scope>
    <source>
        <strain evidence="2">QUZm001</strain>
    </source>
</reference>
<gene>
    <name evidence="2" type="ORF">Zmor_026202</name>
</gene>
<feature type="signal peptide" evidence="1">
    <location>
        <begin position="1"/>
        <end position="18"/>
    </location>
</feature>
<protein>
    <recommendedName>
        <fullName evidence="4">27 kDa hemolymph protein</fullName>
    </recommendedName>
</protein>
<dbReference type="EMBL" id="JALNTZ010000008">
    <property type="protein sequence ID" value="KAJ3643494.1"/>
    <property type="molecule type" value="Genomic_DNA"/>
</dbReference>
<evidence type="ECO:0000256" key="1">
    <source>
        <dbReference type="SAM" id="SignalP"/>
    </source>
</evidence>
<name>A0AA38M566_9CUCU</name>
<evidence type="ECO:0000313" key="3">
    <source>
        <dbReference type="Proteomes" id="UP001168821"/>
    </source>
</evidence>
<dbReference type="Pfam" id="PF07165">
    <property type="entry name" value="DUF1397"/>
    <property type="match status" value="1"/>
</dbReference>
<proteinExistence type="predicted"/>
<keyword evidence="1" id="KW-0732">Signal</keyword>
<sequence>MQLFQILPLVLLIGFGVCQTSNNLDSADIEKQLKNNFPALENFNSSKLPTEEDVEKLVREKCDKNGGGEEAFNALKEQQTELQACIEAQLNATEIQAELEESKKTGSMDEVFGKYCQKYPEIYKCITTVTEKVKPCLDPQEQDTMNKTLNVVDEIKEFVCYKDGDRIAMFIAEGGVECLESRKEQLQECANKTLGSRIPTDMSVNSLPMFLFTERECDDFDEVRKCFNTELEKCKDSTPANIVDAFFKFLKKHLPCGTTGQRVMSVKAEEPSSSSVVTVSLLVLLSVVHICSWRLWLYCFTSSFERATEGVIAVSGSQKGMHAARFAISFALPFPSLPLCPLIQQNSTLFLYVTYPSVCLHSQTSPDQTIQLFRASNTCCQLIWMKFICRSTISATKNLILILEDTMFMSQTGPPPLVEASSGWGFYLFHKCLPFLSRRLVLLKFQVERGQHIVDPAFSLPDCFGLIQPQIFLLTQIYKPFEKMVLSLEWRAQQKYPWGVLAQAEFGATDPGLFSPHDGDSIYRKSIYIPARTSITIMLCETRPLRSPDPQLDLDYWSKSRALQHRRPPLNLSKPVDLYR</sequence>